<dbReference type="Proteomes" id="UP000184932">
    <property type="component" value="Unassembled WGS sequence"/>
</dbReference>
<dbReference type="OrthoDB" id="3579489at2"/>
<feature type="transmembrane region" description="Helical" evidence="8">
    <location>
        <begin position="162"/>
        <end position="181"/>
    </location>
</feature>
<feature type="transmembrane region" description="Helical" evidence="8">
    <location>
        <begin position="210"/>
        <end position="228"/>
    </location>
</feature>
<dbReference type="RefSeq" id="WP_074256852.1">
    <property type="nucleotide sequence ID" value="NZ_FSRL01000001.1"/>
</dbReference>
<evidence type="ECO:0000256" key="2">
    <source>
        <dbReference type="ARBA" id="ARBA00010735"/>
    </source>
</evidence>
<accession>A0A1N6GXJ7</accession>
<name>A0A1N6GXJ7_9RHOB</name>
<evidence type="ECO:0000256" key="5">
    <source>
        <dbReference type="ARBA" id="ARBA00022692"/>
    </source>
</evidence>
<evidence type="ECO:0000256" key="6">
    <source>
        <dbReference type="ARBA" id="ARBA00022989"/>
    </source>
</evidence>
<evidence type="ECO:0000313" key="9">
    <source>
        <dbReference type="EMBL" id="SIO12311.1"/>
    </source>
</evidence>
<reference evidence="10" key="1">
    <citation type="submission" date="2016-11" db="EMBL/GenBank/DDBJ databases">
        <authorList>
            <person name="Varghese N."/>
            <person name="Submissions S."/>
        </authorList>
    </citation>
    <scope>NUCLEOTIDE SEQUENCE [LARGE SCALE GENOMIC DNA]</scope>
    <source>
        <strain evidence="10">DSM 29440</strain>
    </source>
</reference>
<protein>
    <submittedName>
        <fullName evidence="9">Predicted branched-chain amino acid permease (Azaleucine resistance)</fullName>
    </submittedName>
</protein>
<feature type="transmembrane region" description="Helical" evidence="8">
    <location>
        <begin position="69"/>
        <end position="90"/>
    </location>
</feature>
<evidence type="ECO:0000256" key="4">
    <source>
        <dbReference type="ARBA" id="ARBA00022475"/>
    </source>
</evidence>
<dbReference type="Pfam" id="PF03591">
    <property type="entry name" value="AzlC"/>
    <property type="match status" value="1"/>
</dbReference>
<dbReference type="PANTHER" id="PTHR34979:SF1">
    <property type="entry name" value="INNER MEMBRANE PROTEIN YGAZ"/>
    <property type="match status" value="1"/>
</dbReference>
<keyword evidence="6 8" id="KW-1133">Transmembrane helix</keyword>
<feature type="transmembrane region" description="Helical" evidence="8">
    <location>
        <begin position="43"/>
        <end position="62"/>
    </location>
</feature>
<feature type="transmembrane region" description="Helical" evidence="8">
    <location>
        <begin position="12"/>
        <end position="31"/>
    </location>
</feature>
<dbReference type="GO" id="GO:1903785">
    <property type="term" value="P:L-valine transmembrane transport"/>
    <property type="evidence" value="ECO:0007669"/>
    <property type="project" value="TreeGrafter"/>
</dbReference>
<evidence type="ECO:0000256" key="8">
    <source>
        <dbReference type="SAM" id="Phobius"/>
    </source>
</evidence>
<dbReference type="PANTHER" id="PTHR34979">
    <property type="entry name" value="INNER MEMBRANE PROTEIN YGAZ"/>
    <property type="match status" value="1"/>
</dbReference>
<evidence type="ECO:0000256" key="7">
    <source>
        <dbReference type="ARBA" id="ARBA00023136"/>
    </source>
</evidence>
<comment type="similarity">
    <text evidence="2">Belongs to the AzlC family.</text>
</comment>
<keyword evidence="4" id="KW-1003">Cell membrane</keyword>
<dbReference type="STRING" id="1217970.SAMN05444002_2886"/>
<dbReference type="AlphaFoldDB" id="A0A1N6GXJ7"/>
<dbReference type="GO" id="GO:0005886">
    <property type="term" value="C:plasma membrane"/>
    <property type="evidence" value="ECO:0007669"/>
    <property type="project" value="UniProtKB-SubCell"/>
</dbReference>
<feature type="transmembrane region" description="Helical" evidence="8">
    <location>
        <begin position="132"/>
        <end position="156"/>
    </location>
</feature>
<evidence type="ECO:0000256" key="1">
    <source>
        <dbReference type="ARBA" id="ARBA00004651"/>
    </source>
</evidence>
<evidence type="ECO:0000256" key="3">
    <source>
        <dbReference type="ARBA" id="ARBA00022448"/>
    </source>
</evidence>
<comment type="subcellular location">
    <subcellularLocation>
        <location evidence="1">Cell membrane</location>
        <topology evidence="1">Multi-pass membrane protein</topology>
    </subcellularLocation>
</comment>
<keyword evidence="7 8" id="KW-0472">Membrane</keyword>
<proteinExistence type="inferred from homology"/>
<sequence>MSPSRAFWRGYLDCAPFILIVVPYSMMFGVVARDAGLDVLQTFAMSAIVIAGASQFTALALLQDQAPVFIALLAALAVNLRMAMYSAALVPHIGHAPLGLRALAAYLMVDQAFAVAVRTYEVRPDMPKPAKLAYYFGCMALICPFWYGATLTGALLREAIPASWSLDFAVPVCFIALVAPLLRSAPHMAAALAACLASIAFAGLPWSLGIFAAALCGIVAGAQTELALKRRAAT</sequence>
<organism evidence="9 10">
    <name type="scientific">Vannielia litorea</name>
    <dbReference type="NCBI Taxonomy" id="1217970"/>
    <lineage>
        <taxon>Bacteria</taxon>
        <taxon>Pseudomonadati</taxon>
        <taxon>Pseudomonadota</taxon>
        <taxon>Alphaproteobacteria</taxon>
        <taxon>Rhodobacterales</taxon>
        <taxon>Paracoccaceae</taxon>
        <taxon>Vannielia</taxon>
    </lineage>
</organism>
<keyword evidence="3" id="KW-0813">Transport</keyword>
<keyword evidence="5 8" id="KW-0812">Transmembrane</keyword>
<dbReference type="EMBL" id="FSRL01000001">
    <property type="protein sequence ID" value="SIO12311.1"/>
    <property type="molecule type" value="Genomic_DNA"/>
</dbReference>
<gene>
    <name evidence="9" type="ORF">SAMN05444002_2886</name>
</gene>
<dbReference type="InterPro" id="IPR011606">
    <property type="entry name" value="Brnchd-chn_aa_trnsp_permease"/>
</dbReference>
<evidence type="ECO:0000313" key="10">
    <source>
        <dbReference type="Proteomes" id="UP000184932"/>
    </source>
</evidence>
<keyword evidence="10" id="KW-1185">Reference proteome</keyword>